<accession>A0A1T4XAK8</accession>
<sequence length="590" mass="69111">MPKLKDYRSVLDIHRGEDPAMDALLLHFMTENGLEYTIDPLKNASAEQIRFMVACEDDTFYAPCSDWMLLQLLQSRMSPELQQMYLQQWHRFVRLVRDSCNDPDQRRKIMNLARYKFRMIMDSCITIPSRVMKRLITIFMSQSGIDDPHRKRKQQANAQAAKIVESTEWDRFVNACPESFHTCRRMDDLRFEMDFLEMQRLLCASTLGNFDHWSEFFQDCGKVEQELQQHEDIFHELHRQFSPKRGSGPLRILFLPYNSGGLIFDLQLIRALLRWGHRVVLALKEGFYFDAPSFWDTEHDPLLADCFKDARVISNVRISKNELLREMREHPFVIISDGTRERLNPYRMSVTLARVWKEADLIMAKGQENYRRTILTSHSFTRDIFSYFRGENGKLELHFKPKASWARKFSESDILAKAEAIIADMRRASAAGNTVMFYSGIVGSIPGQTSMAIEVMNTFIRYLRSRLDGVYIINPAEHFEEGMDADDLMYMWEKVQRSGFINVWRFQSVQDIERSFELMNRKVPPVWAGKDATYSTGCTKEMNIALDVQRRHRELQIIGPSPEKFFRRREYGVGKFCDVAIEDCNESSPL</sequence>
<evidence type="ECO:0000313" key="3">
    <source>
        <dbReference type="Proteomes" id="UP000190027"/>
    </source>
</evidence>
<dbReference type="EMBL" id="FUYC01000009">
    <property type="protein sequence ID" value="SKA86616.1"/>
    <property type="molecule type" value="Genomic_DNA"/>
</dbReference>
<dbReference type="Pfam" id="PF01937">
    <property type="entry name" value="ARMT1-like_dom"/>
    <property type="match status" value="1"/>
</dbReference>
<keyword evidence="3" id="KW-1185">Reference proteome</keyword>
<organism evidence="2 3">
    <name type="scientific">Paucidesulfovibrio gracilis DSM 16080</name>
    <dbReference type="NCBI Taxonomy" id="1121449"/>
    <lineage>
        <taxon>Bacteria</taxon>
        <taxon>Pseudomonadati</taxon>
        <taxon>Thermodesulfobacteriota</taxon>
        <taxon>Desulfovibrionia</taxon>
        <taxon>Desulfovibrionales</taxon>
        <taxon>Desulfovibrionaceae</taxon>
        <taxon>Paucidesulfovibrio</taxon>
    </lineage>
</organism>
<evidence type="ECO:0000259" key="1">
    <source>
        <dbReference type="Pfam" id="PF01937"/>
    </source>
</evidence>
<evidence type="ECO:0000313" key="2">
    <source>
        <dbReference type="EMBL" id="SKA86616.1"/>
    </source>
</evidence>
<reference evidence="2 3" key="1">
    <citation type="submission" date="2017-02" db="EMBL/GenBank/DDBJ databases">
        <authorList>
            <person name="Peterson S.W."/>
        </authorList>
    </citation>
    <scope>NUCLEOTIDE SEQUENCE [LARGE SCALE GENOMIC DNA]</scope>
    <source>
        <strain evidence="2 3">DSM 16080</strain>
    </source>
</reference>
<dbReference type="OrthoDB" id="5409427at2"/>
<dbReference type="RefSeq" id="WP_078717531.1">
    <property type="nucleotide sequence ID" value="NZ_FUYC01000009.1"/>
</dbReference>
<protein>
    <submittedName>
        <fullName evidence="2">Uncharacterized conserved protein, contains ATP-grasp and redox domains</fullName>
    </submittedName>
</protein>
<proteinExistence type="predicted"/>
<feature type="domain" description="Damage-control phosphatase ARMT1-like metal-binding" evidence="1">
    <location>
        <begin position="127"/>
        <end position="372"/>
    </location>
</feature>
<dbReference type="InterPro" id="IPR036075">
    <property type="entry name" value="ARMT-1-like_metal-bd_sf"/>
</dbReference>
<dbReference type="SUPFAM" id="SSF111321">
    <property type="entry name" value="AF1104-like"/>
    <property type="match status" value="1"/>
</dbReference>
<dbReference type="STRING" id="1121449.SAMN02745704_01972"/>
<name>A0A1T4XAK8_9BACT</name>
<gene>
    <name evidence="2" type="ORF">SAMN02745704_01972</name>
</gene>
<dbReference type="AlphaFoldDB" id="A0A1T4XAK8"/>
<dbReference type="Proteomes" id="UP000190027">
    <property type="component" value="Unassembled WGS sequence"/>
</dbReference>
<dbReference type="InterPro" id="IPR002791">
    <property type="entry name" value="ARMT1-like_metal-bd"/>
</dbReference>
<dbReference type="Gene3D" id="3.40.50.10880">
    <property type="entry name" value="Uncharacterised protein PF01937, DUF89, domain 3"/>
    <property type="match status" value="1"/>
</dbReference>